<evidence type="ECO:0000256" key="6">
    <source>
        <dbReference type="ARBA" id="ARBA00023163"/>
    </source>
</evidence>
<keyword evidence="7" id="KW-0028">Amino-acid biosynthesis</keyword>
<dbReference type="RefSeq" id="WP_022529240.1">
    <property type="nucleotide sequence ID" value="NZ_KI271586.1"/>
</dbReference>
<dbReference type="InterPro" id="IPR020899">
    <property type="entry name" value="Arg_repress_C"/>
</dbReference>
<dbReference type="Proteomes" id="UP000030647">
    <property type="component" value="Unassembled WGS sequence"/>
</dbReference>
<evidence type="ECO:0000259" key="8">
    <source>
        <dbReference type="Pfam" id="PF01316"/>
    </source>
</evidence>
<dbReference type="PRINTS" id="PR01467">
    <property type="entry name" value="ARGREPRESSOR"/>
</dbReference>
<dbReference type="PANTHER" id="PTHR34471">
    <property type="entry name" value="ARGININE REPRESSOR"/>
    <property type="match status" value="1"/>
</dbReference>
<comment type="function">
    <text evidence="7">Regulates arginine biosynthesis genes.</text>
</comment>
<dbReference type="Pfam" id="PF01316">
    <property type="entry name" value="Arg_repressor"/>
    <property type="match status" value="1"/>
</dbReference>
<dbReference type="STRING" id="1231336.L248_2639"/>
<dbReference type="PANTHER" id="PTHR34471:SF1">
    <property type="entry name" value="ARGININE REPRESSOR"/>
    <property type="match status" value="1"/>
</dbReference>
<comment type="similarity">
    <text evidence="2 7">Belongs to the ArgR family.</text>
</comment>
<comment type="pathway">
    <text evidence="7">Amino-acid biosynthesis; L-arginine biosynthesis [regulation].</text>
</comment>
<dbReference type="InterPro" id="IPR036251">
    <property type="entry name" value="Arg_repress_C_sf"/>
</dbReference>
<dbReference type="eggNOG" id="COG1438">
    <property type="taxonomic scope" value="Bacteria"/>
</dbReference>
<dbReference type="InterPro" id="IPR001669">
    <property type="entry name" value="Arg_repress"/>
</dbReference>
<evidence type="ECO:0000313" key="11">
    <source>
        <dbReference type="Proteomes" id="UP000030647"/>
    </source>
</evidence>
<keyword evidence="7" id="KW-0678">Repressor</keyword>
<feature type="domain" description="Arginine repressor C-terminal" evidence="9">
    <location>
        <begin position="90"/>
        <end position="149"/>
    </location>
</feature>
<dbReference type="SUPFAM" id="SSF46785">
    <property type="entry name" value="Winged helix' DNA-binding domain"/>
    <property type="match status" value="1"/>
</dbReference>
<comment type="subcellular location">
    <subcellularLocation>
        <location evidence="1 7">Cytoplasm</location>
    </subcellularLocation>
</comment>
<proteinExistence type="inferred from homology"/>
<keyword evidence="6 7" id="KW-0804">Transcription</keyword>
<reference evidence="11" key="1">
    <citation type="journal article" date="2013" name="Genome Announc.">
        <title>Whole-Genome Sequencing of Lactobacillus shenzhenensis Strain LY-73T.</title>
        <authorList>
            <person name="Lin Z."/>
            <person name="Liu Z."/>
            <person name="Yang R."/>
            <person name="Zou Y."/>
            <person name="Wan D."/>
            <person name="Chen J."/>
            <person name="Guo M."/>
            <person name="Zhao J."/>
            <person name="Fang C."/>
            <person name="Yang R."/>
            <person name="Liu F."/>
        </authorList>
    </citation>
    <scope>NUCLEOTIDE SEQUENCE [LARGE SCALE GENOMIC DNA]</scope>
    <source>
        <strain evidence="11">LY-73</strain>
    </source>
</reference>
<dbReference type="GO" id="GO:0051259">
    <property type="term" value="P:protein complex oligomerization"/>
    <property type="evidence" value="ECO:0007669"/>
    <property type="project" value="InterPro"/>
</dbReference>
<dbReference type="UniPathway" id="UPA00068"/>
<gene>
    <name evidence="7" type="primary">argR</name>
    <name evidence="10" type="ORF">L248_2639</name>
</gene>
<evidence type="ECO:0000259" key="9">
    <source>
        <dbReference type="Pfam" id="PF02863"/>
    </source>
</evidence>
<dbReference type="AlphaFoldDB" id="U4TL25"/>
<dbReference type="GO" id="GO:1900079">
    <property type="term" value="P:regulation of arginine biosynthetic process"/>
    <property type="evidence" value="ECO:0007669"/>
    <property type="project" value="UniProtKB-UniRule"/>
</dbReference>
<keyword evidence="5 7" id="KW-0238">DNA-binding</keyword>
<evidence type="ECO:0000256" key="1">
    <source>
        <dbReference type="ARBA" id="ARBA00004496"/>
    </source>
</evidence>
<dbReference type="HOGENOM" id="CLU_097103_0_0_9"/>
<accession>U4TL25</accession>
<dbReference type="HAMAP" id="MF_00173">
    <property type="entry name" value="Arg_repressor"/>
    <property type="match status" value="1"/>
</dbReference>
<dbReference type="GO" id="GO:0003700">
    <property type="term" value="F:DNA-binding transcription factor activity"/>
    <property type="evidence" value="ECO:0007669"/>
    <property type="project" value="UniProtKB-UniRule"/>
</dbReference>
<keyword evidence="3 7" id="KW-0963">Cytoplasm</keyword>
<name>U4TL25_9LACO</name>
<evidence type="ECO:0000256" key="5">
    <source>
        <dbReference type="ARBA" id="ARBA00023125"/>
    </source>
</evidence>
<protein>
    <recommendedName>
        <fullName evidence="7">Arginine repressor</fullName>
    </recommendedName>
</protein>
<dbReference type="InterPro" id="IPR020900">
    <property type="entry name" value="Arg_repress_DNA-bd"/>
</dbReference>
<dbReference type="OrthoDB" id="9807089at2"/>
<dbReference type="Gene3D" id="3.30.1360.40">
    <property type="match status" value="1"/>
</dbReference>
<evidence type="ECO:0000256" key="7">
    <source>
        <dbReference type="HAMAP-Rule" id="MF_00173"/>
    </source>
</evidence>
<dbReference type="InterPro" id="IPR036388">
    <property type="entry name" value="WH-like_DNA-bd_sf"/>
</dbReference>
<dbReference type="GO" id="GO:0034618">
    <property type="term" value="F:arginine binding"/>
    <property type="evidence" value="ECO:0007669"/>
    <property type="project" value="InterPro"/>
</dbReference>
<dbReference type="GO" id="GO:0005737">
    <property type="term" value="C:cytoplasm"/>
    <property type="evidence" value="ECO:0007669"/>
    <property type="project" value="UniProtKB-SubCell"/>
</dbReference>
<feature type="domain" description="Arginine repressor DNA-binding" evidence="8">
    <location>
        <begin position="7"/>
        <end position="69"/>
    </location>
</feature>
<evidence type="ECO:0000256" key="3">
    <source>
        <dbReference type="ARBA" id="ARBA00022490"/>
    </source>
</evidence>
<dbReference type="InterPro" id="IPR036390">
    <property type="entry name" value="WH_DNA-bd_sf"/>
</dbReference>
<evidence type="ECO:0000313" key="10">
    <source>
        <dbReference type="EMBL" id="ERL65566.1"/>
    </source>
</evidence>
<dbReference type="Gene3D" id="1.10.10.10">
    <property type="entry name" value="Winged helix-like DNA-binding domain superfamily/Winged helix DNA-binding domain"/>
    <property type="match status" value="1"/>
</dbReference>
<dbReference type="GO" id="GO:0003677">
    <property type="term" value="F:DNA binding"/>
    <property type="evidence" value="ECO:0007669"/>
    <property type="project" value="UniProtKB-KW"/>
</dbReference>
<evidence type="ECO:0000256" key="4">
    <source>
        <dbReference type="ARBA" id="ARBA00023015"/>
    </source>
</evidence>
<keyword evidence="4 7" id="KW-0805">Transcription regulation</keyword>
<keyword evidence="11" id="KW-1185">Reference proteome</keyword>
<dbReference type="GO" id="GO:0006526">
    <property type="term" value="P:L-arginine biosynthetic process"/>
    <property type="evidence" value="ECO:0007669"/>
    <property type="project" value="UniProtKB-UniPathway"/>
</dbReference>
<dbReference type="EMBL" id="KI271586">
    <property type="protein sequence ID" value="ERL65566.1"/>
    <property type="molecule type" value="Genomic_DNA"/>
</dbReference>
<keyword evidence="7" id="KW-0055">Arginine biosynthesis</keyword>
<dbReference type="Pfam" id="PF02863">
    <property type="entry name" value="Arg_repressor_C"/>
    <property type="match status" value="1"/>
</dbReference>
<sequence>MAKPSTEARRAAIRALISTQRIATQADLHARLTAAGYVTTQATLSRDLAALGAVKERDAQDRLHYTLPEPLPAVAEQRLQRALRTSQSRFERQDRNIAIHTQPGAAPAVAATLRQLPLPAVFLILGDDAAVLLICRTDQGTAATLQWLRRLRDERLFS</sequence>
<dbReference type="SUPFAM" id="SSF55252">
    <property type="entry name" value="C-terminal domain of arginine repressor"/>
    <property type="match status" value="1"/>
</dbReference>
<organism evidence="10 11">
    <name type="scientific">Schleiferilactobacillus shenzhenensis LY-73</name>
    <dbReference type="NCBI Taxonomy" id="1231336"/>
    <lineage>
        <taxon>Bacteria</taxon>
        <taxon>Bacillati</taxon>
        <taxon>Bacillota</taxon>
        <taxon>Bacilli</taxon>
        <taxon>Lactobacillales</taxon>
        <taxon>Lactobacillaceae</taxon>
        <taxon>Schleiferilactobacillus</taxon>
    </lineage>
</organism>
<evidence type="ECO:0000256" key="2">
    <source>
        <dbReference type="ARBA" id="ARBA00008316"/>
    </source>
</evidence>